<dbReference type="InterPro" id="IPR036404">
    <property type="entry name" value="Jacalin-like_lectin_dom_sf"/>
</dbReference>
<feature type="domain" description="DUF7600" evidence="1">
    <location>
        <begin position="307"/>
        <end position="467"/>
    </location>
</feature>
<sequence length="659" mass="74010">MKFCTLCGIPLTRGLNEPWAEDFRVVWIEGKDWNHATVSGVGRWGHYDDEVHGTVPIDPQNFHSQSEPGPTMDLTLTPLRPAIFTRPDENSTPWACLSMPTGKDTLLDWGHDYGGAASLRYERGIPVRSSHFSQLEDTPKVFRSDPYHIPSLVNAIEGAARLQDDVFLSHWQPNEQSLKRDSFSRLVPEILQLIAILLPTSDIHSLRLASPAFATLKLPEGFWASRFQPGNEWDHLPEVQEHPPKSWRAFYLSLKIWARENPSMANRRRVWGLAKDLQATLKQLEGVPCTGSPLETRFESLSNTSDGDNGHEAEVSWHTAARAVAEPDKDFSHGCRVLRARALFFSEPVNIRQMSVSFVDTVAGRFVSGLSFIDQHSRLHSIGYQHKDTMVHIPFPFEQPIQGWELALDMSGVKGIAVIYNDGTISSWAGEFAGIPRWRLTGTEGISAVKAELDAFKLVTLSRDGLPGQKSWQNTCLWYPEVPRKSLTFNARKAADQPPQVFNFPMTTVFFGESDGRYLPYLSDIVIWVFDICYLAGIEFRFTDSSYNRQIGNIGPFDEHYPAFRNFSDSHDSSVAFPIDGPSGERLSSIEVQTKGPHLVGLKINTSFGRNVQTPEYPYGVEKGWASVYAKGSEIIGMFASSEFLLRDIGFISTNEKNI</sequence>
<dbReference type="InterPro" id="IPR056021">
    <property type="entry name" value="DUF7600"/>
</dbReference>
<gene>
    <name evidence="2" type="ORF">F53441_13156</name>
</gene>
<accession>A0A8H4NGH9</accession>
<evidence type="ECO:0000313" key="2">
    <source>
        <dbReference type="EMBL" id="KAF4436889.1"/>
    </source>
</evidence>
<dbReference type="SUPFAM" id="SSF51101">
    <property type="entry name" value="Mannose-binding lectins"/>
    <property type="match status" value="1"/>
</dbReference>
<comment type="caution">
    <text evidence="2">The sequence shown here is derived from an EMBL/GenBank/DDBJ whole genome shotgun (WGS) entry which is preliminary data.</text>
</comment>
<dbReference type="Proteomes" id="UP000605986">
    <property type="component" value="Unassembled WGS sequence"/>
</dbReference>
<organism evidence="2 3">
    <name type="scientific">Fusarium austroafricanum</name>
    <dbReference type="NCBI Taxonomy" id="2364996"/>
    <lineage>
        <taxon>Eukaryota</taxon>
        <taxon>Fungi</taxon>
        <taxon>Dikarya</taxon>
        <taxon>Ascomycota</taxon>
        <taxon>Pezizomycotina</taxon>
        <taxon>Sordariomycetes</taxon>
        <taxon>Hypocreomycetidae</taxon>
        <taxon>Hypocreales</taxon>
        <taxon>Nectriaceae</taxon>
        <taxon>Fusarium</taxon>
        <taxon>Fusarium concolor species complex</taxon>
    </lineage>
</organism>
<dbReference type="InterPro" id="IPR036047">
    <property type="entry name" value="F-box-like_dom_sf"/>
</dbReference>
<dbReference type="Pfam" id="PF24539">
    <property type="entry name" value="DUF7600"/>
    <property type="match status" value="1"/>
</dbReference>
<name>A0A8H4NGH9_9HYPO</name>
<dbReference type="OrthoDB" id="5273847at2759"/>
<reference evidence="2" key="1">
    <citation type="submission" date="2020-01" db="EMBL/GenBank/DDBJ databases">
        <title>Identification and distribution of gene clusters putatively required for synthesis of sphingolipid metabolism inhibitors in phylogenetically diverse species of the filamentous fungus Fusarium.</title>
        <authorList>
            <person name="Kim H.-S."/>
            <person name="Busman M."/>
            <person name="Brown D.W."/>
            <person name="Divon H."/>
            <person name="Uhlig S."/>
            <person name="Proctor R.H."/>
        </authorList>
    </citation>
    <scope>NUCLEOTIDE SEQUENCE</scope>
    <source>
        <strain evidence="2">NRRL 53441</strain>
    </source>
</reference>
<dbReference type="AlphaFoldDB" id="A0A8H4NGH9"/>
<dbReference type="SUPFAM" id="SSF81383">
    <property type="entry name" value="F-box domain"/>
    <property type="match status" value="1"/>
</dbReference>
<keyword evidence="3" id="KW-1185">Reference proteome</keyword>
<protein>
    <recommendedName>
        <fullName evidence="1">DUF7600 domain-containing protein</fullName>
    </recommendedName>
</protein>
<evidence type="ECO:0000313" key="3">
    <source>
        <dbReference type="Proteomes" id="UP000605986"/>
    </source>
</evidence>
<dbReference type="EMBL" id="JAADJG010000777">
    <property type="protein sequence ID" value="KAF4436889.1"/>
    <property type="molecule type" value="Genomic_DNA"/>
</dbReference>
<evidence type="ECO:0000259" key="1">
    <source>
        <dbReference type="Pfam" id="PF24539"/>
    </source>
</evidence>
<proteinExistence type="predicted"/>